<feature type="chain" id="PRO_5016994450" evidence="1">
    <location>
        <begin position="31"/>
        <end position="115"/>
    </location>
</feature>
<protein>
    <submittedName>
        <fullName evidence="2">Uncharacterized protein</fullName>
    </submittedName>
</protein>
<sequence length="115" mass="11647">MPLRSLIPCLLRCILAVVLVVGTLGPTAVASADRGNDGASVISHVSAPHDCCDPAPERMGRGCAPVCSQSSCGVIGLPAFGLASASVARAGSWWVDTTAFPDGLPPETLVPPPRS</sequence>
<comment type="caution">
    <text evidence="2">The sequence shown here is derived from an EMBL/GenBank/DDBJ whole genome shotgun (WGS) entry which is preliminary data.</text>
</comment>
<organism evidence="2 3">
    <name type="scientific">Microvirga subterranea</name>
    <dbReference type="NCBI Taxonomy" id="186651"/>
    <lineage>
        <taxon>Bacteria</taxon>
        <taxon>Pseudomonadati</taxon>
        <taxon>Pseudomonadota</taxon>
        <taxon>Alphaproteobacteria</taxon>
        <taxon>Hyphomicrobiales</taxon>
        <taxon>Methylobacteriaceae</taxon>
        <taxon>Microvirga</taxon>
    </lineage>
</organism>
<evidence type="ECO:0000313" key="2">
    <source>
        <dbReference type="EMBL" id="RDI57164.1"/>
    </source>
</evidence>
<dbReference type="Proteomes" id="UP000254925">
    <property type="component" value="Unassembled WGS sequence"/>
</dbReference>
<keyword evidence="3" id="KW-1185">Reference proteome</keyword>
<gene>
    <name evidence="2" type="ORF">DES45_10781</name>
</gene>
<feature type="signal peptide" evidence="1">
    <location>
        <begin position="1"/>
        <end position="30"/>
    </location>
</feature>
<dbReference type="AlphaFoldDB" id="A0A370HGY2"/>
<proteinExistence type="predicted"/>
<reference evidence="2 3" key="1">
    <citation type="submission" date="2018-07" db="EMBL/GenBank/DDBJ databases">
        <title>Genomic Encyclopedia of Type Strains, Phase IV (KMG-IV): sequencing the most valuable type-strain genomes for metagenomic binning, comparative biology and taxonomic classification.</title>
        <authorList>
            <person name="Goeker M."/>
        </authorList>
    </citation>
    <scope>NUCLEOTIDE SEQUENCE [LARGE SCALE GENOMIC DNA]</scope>
    <source>
        <strain evidence="2 3">DSM 14364</strain>
    </source>
</reference>
<accession>A0A370HGY2</accession>
<evidence type="ECO:0000256" key="1">
    <source>
        <dbReference type="SAM" id="SignalP"/>
    </source>
</evidence>
<dbReference type="EMBL" id="QQBB01000007">
    <property type="protein sequence ID" value="RDI57164.1"/>
    <property type="molecule type" value="Genomic_DNA"/>
</dbReference>
<evidence type="ECO:0000313" key="3">
    <source>
        <dbReference type="Proteomes" id="UP000254925"/>
    </source>
</evidence>
<name>A0A370HGY2_9HYPH</name>
<keyword evidence="1" id="KW-0732">Signal</keyword>